<keyword evidence="1" id="KW-0812">Transmembrane</keyword>
<keyword evidence="3" id="KW-1185">Reference proteome</keyword>
<comment type="caution">
    <text evidence="2">The sequence shown here is derived from an EMBL/GenBank/DDBJ whole genome shotgun (WGS) entry which is preliminary data.</text>
</comment>
<reference evidence="2 3" key="1">
    <citation type="submission" date="2018-12" db="EMBL/GenBank/DDBJ databases">
        <authorList>
            <person name="Sun L."/>
            <person name="Chen Z."/>
        </authorList>
    </citation>
    <scope>NUCLEOTIDE SEQUENCE [LARGE SCALE GENOMIC DNA]</scope>
    <source>
        <strain evidence="2 3">3-5-3</strain>
    </source>
</reference>
<dbReference type="OrthoDB" id="6623990at2"/>
<dbReference type="Proteomes" id="UP000272464">
    <property type="component" value="Unassembled WGS sequence"/>
</dbReference>
<dbReference type="EMBL" id="RZNX01000006">
    <property type="protein sequence ID" value="RUT29638.1"/>
    <property type="molecule type" value="Genomic_DNA"/>
</dbReference>
<gene>
    <name evidence="2" type="ORF">EJP77_14815</name>
</gene>
<feature type="transmembrane region" description="Helical" evidence="1">
    <location>
        <begin position="145"/>
        <end position="161"/>
    </location>
</feature>
<feature type="transmembrane region" description="Helical" evidence="1">
    <location>
        <begin position="81"/>
        <end position="100"/>
    </location>
</feature>
<feature type="transmembrane region" description="Helical" evidence="1">
    <location>
        <begin position="167"/>
        <end position="185"/>
    </location>
</feature>
<sequence length="359" mass="40474">MDIQEEKDSSLSEVNYDTWMLNLRFILILLVVIATGIEPIMGRFGVMENLHAWIFIFHIPLFAFVTGYFSRHNLLGRNGWASLCSIAVQYVIFQTLYSTVDVLFFQVPQQKHSFFIPYLMLWFLVAHIGWRVLLRIMCALNIKHPVLISMALGVVAGYLGGDGSWLSLSRLFVFLPFFAAGYTVHPRKLLVLSSGSSRLVQGALSILLLAVVSLLAWHGTPDWLYGKFTYAEMGTGGTTAALSRIGWYLLQAAGSLTFLAFIPQKRSIVTNLGSRTLYVFLLHGLFIRSGIRLGLYEYVRQPADLVILGAAILTITVILALPQTRRLTKWLIEPDLGGFSRMGRQLAVRWRPSRMLKKL</sequence>
<dbReference type="PANTHER" id="PTHR37312">
    <property type="entry name" value="MEMBRANE-BOUND ACYLTRANSFERASE YKRP-RELATED"/>
    <property type="match status" value="1"/>
</dbReference>
<dbReference type="RefSeq" id="WP_127200021.1">
    <property type="nucleotide sequence ID" value="NZ_RZNX01000006.1"/>
</dbReference>
<organism evidence="2 3">
    <name type="scientific">Paenibacillus zeisoli</name>
    <dbReference type="NCBI Taxonomy" id="2496267"/>
    <lineage>
        <taxon>Bacteria</taxon>
        <taxon>Bacillati</taxon>
        <taxon>Bacillota</taxon>
        <taxon>Bacilli</taxon>
        <taxon>Bacillales</taxon>
        <taxon>Paenibacillaceae</taxon>
        <taxon>Paenibacillus</taxon>
    </lineage>
</organism>
<dbReference type="AlphaFoldDB" id="A0A3S1B4G2"/>
<feature type="transmembrane region" description="Helical" evidence="1">
    <location>
        <begin position="302"/>
        <end position="321"/>
    </location>
</feature>
<protein>
    <submittedName>
        <fullName evidence="2">Fucose 4-O-acetylase</fullName>
    </submittedName>
</protein>
<feature type="transmembrane region" description="Helical" evidence="1">
    <location>
        <begin position="276"/>
        <end position="296"/>
    </location>
</feature>
<feature type="transmembrane region" description="Helical" evidence="1">
    <location>
        <begin position="21"/>
        <end position="44"/>
    </location>
</feature>
<dbReference type="InterPro" id="IPR052734">
    <property type="entry name" value="Nod_factor_acetyltransferase"/>
</dbReference>
<name>A0A3S1B4G2_9BACL</name>
<evidence type="ECO:0000256" key="1">
    <source>
        <dbReference type="SAM" id="Phobius"/>
    </source>
</evidence>
<evidence type="ECO:0000313" key="2">
    <source>
        <dbReference type="EMBL" id="RUT29638.1"/>
    </source>
</evidence>
<keyword evidence="1" id="KW-0472">Membrane</keyword>
<dbReference type="PANTHER" id="PTHR37312:SF1">
    <property type="entry name" value="MEMBRANE-BOUND ACYLTRANSFERASE YKRP-RELATED"/>
    <property type="match status" value="1"/>
</dbReference>
<feature type="transmembrane region" description="Helical" evidence="1">
    <location>
        <begin position="50"/>
        <end position="69"/>
    </location>
</feature>
<feature type="transmembrane region" description="Helical" evidence="1">
    <location>
        <begin position="245"/>
        <end position="264"/>
    </location>
</feature>
<proteinExistence type="predicted"/>
<feature type="transmembrane region" description="Helical" evidence="1">
    <location>
        <begin position="112"/>
        <end position="133"/>
    </location>
</feature>
<keyword evidence="1" id="KW-1133">Transmembrane helix</keyword>
<accession>A0A3S1B4G2</accession>
<evidence type="ECO:0000313" key="3">
    <source>
        <dbReference type="Proteomes" id="UP000272464"/>
    </source>
</evidence>
<feature type="transmembrane region" description="Helical" evidence="1">
    <location>
        <begin position="197"/>
        <end position="217"/>
    </location>
</feature>